<protein>
    <submittedName>
        <fullName evidence="1">Uncharacterized protein</fullName>
    </submittedName>
</protein>
<sequence>MSEVLTIQGVGKDNHMRSDYPDENNGTFPSLWVGFSNYPYICRGLIEFPIVWGTDIPAGARIISAVLSLNLTTVYGTDNYTASRLLRLDWSELQSTWSIYKTGSNWGTAGCDNAITDYTPTDAVAISIGSIGWKDWVITEQVKTAQGLGINVGIRVAGATVSGGLNKRIYAQSKEYGTATDRP</sequence>
<name>X1SLM7_9ZZZZ</name>
<reference evidence="1" key="1">
    <citation type="journal article" date="2014" name="Front. Microbiol.">
        <title>High frequency of phylogenetically diverse reductive dehalogenase-homologous genes in deep subseafloor sedimentary metagenomes.</title>
        <authorList>
            <person name="Kawai M."/>
            <person name="Futagami T."/>
            <person name="Toyoda A."/>
            <person name="Takaki Y."/>
            <person name="Nishi S."/>
            <person name="Hori S."/>
            <person name="Arai W."/>
            <person name="Tsubouchi T."/>
            <person name="Morono Y."/>
            <person name="Uchiyama I."/>
            <person name="Ito T."/>
            <person name="Fujiyama A."/>
            <person name="Inagaki F."/>
            <person name="Takami H."/>
        </authorList>
    </citation>
    <scope>NUCLEOTIDE SEQUENCE</scope>
    <source>
        <strain evidence="1">Expedition CK06-06</strain>
    </source>
</reference>
<feature type="non-terminal residue" evidence="1">
    <location>
        <position position="183"/>
    </location>
</feature>
<dbReference type="AlphaFoldDB" id="X1SLM7"/>
<dbReference type="EMBL" id="BARW01000039">
    <property type="protein sequence ID" value="GAI68694.1"/>
    <property type="molecule type" value="Genomic_DNA"/>
</dbReference>
<gene>
    <name evidence="1" type="ORF">S12H4_00385</name>
</gene>
<dbReference type="NCBIfam" id="NF033679">
    <property type="entry name" value="DNRLRE_dom"/>
    <property type="match status" value="1"/>
</dbReference>
<proteinExistence type="predicted"/>
<accession>X1SLM7</accession>
<comment type="caution">
    <text evidence="1">The sequence shown here is derived from an EMBL/GenBank/DDBJ whole genome shotgun (WGS) entry which is preliminary data.</text>
</comment>
<evidence type="ECO:0000313" key="1">
    <source>
        <dbReference type="EMBL" id="GAI68694.1"/>
    </source>
</evidence>
<organism evidence="1">
    <name type="scientific">marine sediment metagenome</name>
    <dbReference type="NCBI Taxonomy" id="412755"/>
    <lineage>
        <taxon>unclassified sequences</taxon>
        <taxon>metagenomes</taxon>
        <taxon>ecological metagenomes</taxon>
    </lineage>
</organism>